<feature type="compositionally biased region" description="Low complexity" evidence="1">
    <location>
        <begin position="154"/>
        <end position="166"/>
    </location>
</feature>
<dbReference type="Proteomes" id="UP000287502">
    <property type="component" value="Chromosome"/>
</dbReference>
<name>A0A3R5Y7L9_9BACT</name>
<dbReference type="RefSeq" id="WP_128466959.1">
    <property type="nucleotide sequence ID" value="NZ_CP035108.1"/>
</dbReference>
<feature type="compositionally biased region" description="Acidic residues" evidence="1">
    <location>
        <begin position="181"/>
        <end position="200"/>
    </location>
</feature>
<protein>
    <submittedName>
        <fullName evidence="2">Uncharacterized protein</fullName>
    </submittedName>
</protein>
<keyword evidence="3" id="KW-1185">Reference proteome</keyword>
<evidence type="ECO:0000313" key="2">
    <source>
        <dbReference type="EMBL" id="QAR33673.1"/>
    </source>
</evidence>
<dbReference type="AlphaFoldDB" id="A0A3R5Y7L9"/>
<evidence type="ECO:0000313" key="3">
    <source>
        <dbReference type="Proteomes" id="UP000287502"/>
    </source>
</evidence>
<reference evidence="2 3" key="1">
    <citation type="submission" date="2019-01" db="EMBL/GenBank/DDBJ databases">
        <title>Geovibrio thiophilus DSM 11263, complete genome.</title>
        <authorList>
            <person name="Spring S."/>
            <person name="Bunk B."/>
            <person name="Sproer C."/>
        </authorList>
    </citation>
    <scope>NUCLEOTIDE SEQUENCE [LARGE SCALE GENOMIC DNA]</scope>
    <source>
        <strain evidence="2 3">DSM 11263</strain>
    </source>
</reference>
<accession>A0A3R5Y7L9</accession>
<gene>
    <name evidence="2" type="ORF">EP073_09740</name>
</gene>
<evidence type="ECO:0000256" key="1">
    <source>
        <dbReference type="SAM" id="MobiDB-lite"/>
    </source>
</evidence>
<feature type="compositionally biased region" description="Basic and acidic residues" evidence="1">
    <location>
        <begin position="26"/>
        <end position="35"/>
    </location>
</feature>
<feature type="region of interest" description="Disordered" evidence="1">
    <location>
        <begin position="126"/>
        <end position="201"/>
    </location>
</feature>
<dbReference type="EMBL" id="CP035108">
    <property type="protein sequence ID" value="QAR33673.1"/>
    <property type="molecule type" value="Genomic_DNA"/>
</dbReference>
<sequence>MIISASSGLYENLKISGLTQVSSGSKTEENSEDSRFASLSSVDKAEISKMGSFMVNMPEELQTDMEDFRNAIKEAAESEEEFSAESVAESASEELKTYAEEQGVSLTEMAQQAYDMHQNAPQEGMYGMQGGKPAGGPPPGGMPPMGESEETTTDETLLSLLEALAEAGEDTETETTLSVSETDESEEAEETAETVAEEENLSQISEMLLSALEKMTSTDEEKGSFEYKYSMMMNSLLFGEA</sequence>
<feature type="region of interest" description="Disordered" evidence="1">
    <location>
        <begin position="21"/>
        <end position="41"/>
    </location>
</feature>
<proteinExistence type="predicted"/>
<organism evidence="2 3">
    <name type="scientific">Geovibrio thiophilus</name>
    <dbReference type="NCBI Taxonomy" id="139438"/>
    <lineage>
        <taxon>Bacteria</taxon>
        <taxon>Pseudomonadati</taxon>
        <taxon>Deferribacterota</taxon>
        <taxon>Deferribacteres</taxon>
        <taxon>Deferribacterales</taxon>
        <taxon>Geovibrionaceae</taxon>
        <taxon>Geovibrio</taxon>
    </lineage>
</organism>
<dbReference type="KEGG" id="gtl:EP073_09740"/>